<dbReference type="AlphaFoldDB" id="A0A6A6T9L7"/>
<protein>
    <submittedName>
        <fullName evidence="1">Uncharacterized protein</fullName>
    </submittedName>
</protein>
<evidence type="ECO:0000313" key="1">
    <source>
        <dbReference type="EMBL" id="KAF2656352.1"/>
    </source>
</evidence>
<organism evidence="1 2">
    <name type="scientific">Lophiostoma macrostomum CBS 122681</name>
    <dbReference type="NCBI Taxonomy" id="1314788"/>
    <lineage>
        <taxon>Eukaryota</taxon>
        <taxon>Fungi</taxon>
        <taxon>Dikarya</taxon>
        <taxon>Ascomycota</taxon>
        <taxon>Pezizomycotina</taxon>
        <taxon>Dothideomycetes</taxon>
        <taxon>Pleosporomycetidae</taxon>
        <taxon>Pleosporales</taxon>
        <taxon>Lophiostomataceae</taxon>
        <taxon>Lophiostoma</taxon>
    </lineage>
</organism>
<name>A0A6A6T9L7_9PLEO</name>
<dbReference type="Proteomes" id="UP000799324">
    <property type="component" value="Unassembled WGS sequence"/>
</dbReference>
<reference evidence="1" key="1">
    <citation type="journal article" date="2020" name="Stud. Mycol.">
        <title>101 Dothideomycetes genomes: a test case for predicting lifestyles and emergence of pathogens.</title>
        <authorList>
            <person name="Haridas S."/>
            <person name="Albert R."/>
            <person name="Binder M."/>
            <person name="Bloem J."/>
            <person name="Labutti K."/>
            <person name="Salamov A."/>
            <person name="Andreopoulos B."/>
            <person name="Baker S."/>
            <person name="Barry K."/>
            <person name="Bills G."/>
            <person name="Bluhm B."/>
            <person name="Cannon C."/>
            <person name="Castanera R."/>
            <person name="Culley D."/>
            <person name="Daum C."/>
            <person name="Ezra D."/>
            <person name="Gonzalez J."/>
            <person name="Henrissat B."/>
            <person name="Kuo A."/>
            <person name="Liang C."/>
            <person name="Lipzen A."/>
            <person name="Lutzoni F."/>
            <person name="Magnuson J."/>
            <person name="Mondo S."/>
            <person name="Nolan M."/>
            <person name="Ohm R."/>
            <person name="Pangilinan J."/>
            <person name="Park H.-J."/>
            <person name="Ramirez L."/>
            <person name="Alfaro M."/>
            <person name="Sun H."/>
            <person name="Tritt A."/>
            <person name="Yoshinaga Y."/>
            <person name="Zwiers L.-H."/>
            <person name="Turgeon B."/>
            <person name="Goodwin S."/>
            <person name="Spatafora J."/>
            <person name="Crous P."/>
            <person name="Grigoriev I."/>
        </authorList>
    </citation>
    <scope>NUCLEOTIDE SEQUENCE</scope>
    <source>
        <strain evidence="1">CBS 122681</strain>
    </source>
</reference>
<accession>A0A6A6T9L7</accession>
<evidence type="ECO:0000313" key="2">
    <source>
        <dbReference type="Proteomes" id="UP000799324"/>
    </source>
</evidence>
<gene>
    <name evidence="1" type="ORF">K491DRAFT_757599</name>
</gene>
<sequence>MVCQPRDQDLKRKASSHDLIKNTVDNVLTAGSLDAETILDSTAVPFDTMDCDLQSSMAGAIKQSLGSAVPQKKRCRDVRTVGTFANAMEKPCDENVPEHCCQFEAKYLVALTHLAWQTKRMNSAIPMTQEESGILKSISRTVQSTGSVANIHTTLTEDLVKAKKEISRLRSNNTVLCGPNPIWQHGYTVPILPQQTIDQQWKATFDALKLATGIEYSKQPPPGENLGNILGYLESQIYDLLSGGKPAEAFVDACISKKRRTPSGEHHCVLQTLVAALLCHYVFADSSLMFNKEHSGMIEEVYSLHSMLIGPAAVRDWDLRATKRRIRREDFQQGVQKAIGFIKEELEFVLRDALPVAPAPYRGDFYQLVDCAIHLKLDLLSCPMEYRILFCPLTVEYNEAWMIAEDLDGCPLPNSDCSSKKVRLPVSTQTTSPPTLPATNDSLGVWNSGAWHV</sequence>
<keyword evidence="2" id="KW-1185">Reference proteome</keyword>
<proteinExistence type="predicted"/>
<dbReference type="EMBL" id="MU004337">
    <property type="protein sequence ID" value="KAF2656352.1"/>
    <property type="molecule type" value="Genomic_DNA"/>
</dbReference>